<evidence type="ECO:0000256" key="1">
    <source>
        <dbReference type="SAM" id="Coils"/>
    </source>
</evidence>
<organism evidence="2 3">
    <name type="scientific">Iocasia fonsfrigidae</name>
    <dbReference type="NCBI Taxonomy" id="2682810"/>
    <lineage>
        <taxon>Bacteria</taxon>
        <taxon>Bacillati</taxon>
        <taxon>Bacillota</taxon>
        <taxon>Clostridia</taxon>
        <taxon>Halanaerobiales</taxon>
        <taxon>Halanaerobiaceae</taxon>
        <taxon>Iocasia</taxon>
    </lineage>
</organism>
<dbReference type="Pfam" id="PF17253">
    <property type="entry name" value="DUF5320"/>
    <property type="match status" value="1"/>
</dbReference>
<evidence type="ECO:0000313" key="3">
    <source>
        <dbReference type="Proteomes" id="UP000665020"/>
    </source>
</evidence>
<dbReference type="Proteomes" id="UP000665020">
    <property type="component" value="Chromosome"/>
</dbReference>
<name>A0A8A7KG06_9FIRM</name>
<dbReference type="AlphaFoldDB" id="A0A8A7KG06"/>
<evidence type="ECO:0000313" key="2">
    <source>
        <dbReference type="EMBL" id="QTL97094.1"/>
    </source>
</evidence>
<accession>A0A8A7KG06</accession>
<feature type="coiled-coil region" evidence="1">
    <location>
        <begin position="67"/>
        <end position="101"/>
    </location>
</feature>
<evidence type="ECO:0008006" key="4">
    <source>
        <dbReference type="Google" id="ProtNLM"/>
    </source>
</evidence>
<dbReference type="InterPro" id="IPR035205">
    <property type="entry name" value="DUF5320"/>
</dbReference>
<keyword evidence="1" id="KW-0175">Coiled coil</keyword>
<dbReference type="EMBL" id="CP046640">
    <property type="protein sequence ID" value="QTL97094.1"/>
    <property type="molecule type" value="Genomic_DNA"/>
</dbReference>
<proteinExistence type="predicted"/>
<dbReference type="RefSeq" id="WP_230868750.1">
    <property type="nucleotide sequence ID" value="NZ_CP046640.1"/>
</dbReference>
<keyword evidence="3" id="KW-1185">Reference proteome</keyword>
<protein>
    <recommendedName>
        <fullName evidence="4">DUF5320 domain-containing protein</fullName>
    </recommendedName>
</protein>
<sequence>MPAGDRTGPQGYGPLTGRGMGNCVGSWCPVPRRGFGVGVGRGRGYGAGYGPGYGRRYHYPAYDEQSKVLHQEEYQMLKAMAEDLTAELEAINKRLNILEGKSSDNTGDE</sequence>
<gene>
    <name evidence="2" type="ORF">GM661_03425</name>
</gene>
<dbReference type="KEGG" id="ifn:GM661_03425"/>
<reference evidence="2" key="1">
    <citation type="submission" date="2019-12" db="EMBL/GenBank/DDBJ databases">
        <authorList>
            <person name="zhang j."/>
            <person name="sun C.M."/>
        </authorList>
    </citation>
    <scope>NUCLEOTIDE SEQUENCE</scope>
    <source>
        <strain evidence="2">NS-1</strain>
    </source>
</reference>